<feature type="domain" description="FAD dependent oxidoreductase" evidence="2">
    <location>
        <begin position="9"/>
        <end position="399"/>
    </location>
</feature>
<evidence type="ECO:0000313" key="4">
    <source>
        <dbReference type="Proteomes" id="UP000504882"/>
    </source>
</evidence>
<dbReference type="InterPro" id="IPR006076">
    <property type="entry name" value="FAD-dep_OxRdtase"/>
</dbReference>
<dbReference type="Gene3D" id="3.50.50.60">
    <property type="entry name" value="FAD/NAD(P)-binding domain"/>
    <property type="match status" value="2"/>
</dbReference>
<dbReference type="RefSeq" id="WP_133109975.1">
    <property type="nucleotide sequence ID" value="NZ_SMNA01000016.1"/>
</dbReference>
<dbReference type="PANTHER" id="PTHR13847:SF289">
    <property type="entry name" value="GLYCINE OXIDASE"/>
    <property type="match status" value="1"/>
</dbReference>
<sequence>MTSTRPEHIVVVGAGAVGLSTAWHLQRHGVGVTVVDRIGVAADASWGNAGWLAPALTLPLPEPALLRYGIRAVFDPASPVYVPPSADPRLLQFLITFAAHCTRKRWESSMAVFAELNKLALGSYDELSDGGVAEPIRTAEPFLAAFASEADTRVIAKEFRYAGEHGAPIDHAFLTGDQARAVEPVLGEGVGAAITIEGQRFIDPPRFVHSLADSVRARGGAIISGFDVDAILDDGRTGVHVLDRNGSSHSVDAVVIASGARLNSLARPFGVRAIVQAGRGYSFTVRPDRLPERPVYLPVQRVACTPLQGRFRVAGMMEFRRPDATRDDRRITAIVEAARPMLTGIDWEVRSEEWVGSRPCTADGLPLVGRTRSPRVYVAGGHGMWGIALGPLTGRLLADQITGEATPAVMTQFDPLRRGIRRTPQRGAATTAGRPA</sequence>
<dbReference type="SUPFAM" id="SSF51905">
    <property type="entry name" value="FAD/NAD(P)-binding domain"/>
    <property type="match status" value="1"/>
</dbReference>
<accession>A0ABY2DXD1</accession>
<dbReference type="SUPFAM" id="SSF54373">
    <property type="entry name" value="FAD-linked reductases, C-terminal domain"/>
    <property type="match status" value="1"/>
</dbReference>
<dbReference type="Proteomes" id="UP000504882">
    <property type="component" value="Unassembled WGS sequence"/>
</dbReference>
<dbReference type="Gene3D" id="3.30.9.10">
    <property type="entry name" value="D-Amino Acid Oxidase, subunit A, domain 2"/>
    <property type="match status" value="1"/>
</dbReference>
<keyword evidence="4" id="KW-1185">Reference proteome</keyword>
<gene>
    <name evidence="3" type="ORF">EXU48_22670</name>
</gene>
<dbReference type="Pfam" id="PF01266">
    <property type="entry name" value="DAO"/>
    <property type="match status" value="1"/>
</dbReference>
<proteinExistence type="predicted"/>
<evidence type="ECO:0000259" key="2">
    <source>
        <dbReference type="Pfam" id="PF01266"/>
    </source>
</evidence>
<evidence type="ECO:0000313" key="3">
    <source>
        <dbReference type="EMBL" id="TDE88535.1"/>
    </source>
</evidence>
<dbReference type="EMBL" id="SMNA01000016">
    <property type="protein sequence ID" value="TDE88535.1"/>
    <property type="molecule type" value="Genomic_DNA"/>
</dbReference>
<organism evidence="3 4">
    <name type="scientific">Occultella glacieicola</name>
    <dbReference type="NCBI Taxonomy" id="2518684"/>
    <lineage>
        <taxon>Bacteria</taxon>
        <taxon>Bacillati</taxon>
        <taxon>Actinomycetota</taxon>
        <taxon>Actinomycetes</taxon>
        <taxon>Micrococcales</taxon>
        <taxon>Ruaniaceae</taxon>
        <taxon>Occultella</taxon>
    </lineage>
</organism>
<reference evidence="3 4" key="1">
    <citation type="submission" date="2019-03" db="EMBL/GenBank/DDBJ databases">
        <title>Genomic features of bacteria from cold environments.</title>
        <authorList>
            <person name="Shen L."/>
        </authorList>
    </citation>
    <scope>NUCLEOTIDE SEQUENCE [LARGE SCALE GENOMIC DNA]</scope>
    <source>
        <strain evidence="4">T3246-1</strain>
    </source>
</reference>
<dbReference type="PANTHER" id="PTHR13847">
    <property type="entry name" value="SARCOSINE DEHYDROGENASE-RELATED"/>
    <property type="match status" value="1"/>
</dbReference>
<protein>
    <submittedName>
        <fullName evidence="3">FAD-binding oxidoreductase</fullName>
    </submittedName>
</protein>
<name>A0ABY2DXD1_9MICO</name>
<evidence type="ECO:0000256" key="1">
    <source>
        <dbReference type="ARBA" id="ARBA00023002"/>
    </source>
</evidence>
<keyword evidence="1" id="KW-0560">Oxidoreductase</keyword>
<comment type="caution">
    <text evidence="3">The sequence shown here is derived from an EMBL/GenBank/DDBJ whole genome shotgun (WGS) entry which is preliminary data.</text>
</comment>
<dbReference type="InterPro" id="IPR036188">
    <property type="entry name" value="FAD/NAD-bd_sf"/>
</dbReference>